<evidence type="ECO:0000313" key="2">
    <source>
        <dbReference type="Proteomes" id="UP000323707"/>
    </source>
</evidence>
<dbReference type="Proteomes" id="UP000323707">
    <property type="component" value="Unassembled WGS sequence"/>
</dbReference>
<evidence type="ECO:0000313" key="1">
    <source>
        <dbReference type="EMBL" id="KAA8711141.1"/>
    </source>
</evidence>
<accession>A0A5M9QSF5</accession>
<dbReference type="EMBL" id="VXKE01000004">
    <property type="protein sequence ID" value="KAA8711141.1"/>
    <property type="molecule type" value="Genomic_DNA"/>
</dbReference>
<comment type="caution">
    <text evidence="1">The sequence shown here is derived from an EMBL/GenBank/DDBJ whole genome shotgun (WGS) entry which is preliminary data.</text>
</comment>
<proteinExistence type="predicted"/>
<protein>
    <submittedName>
        <fullName evidence="1">Uncharacterized protein</fullName>
    </submittedName>
</protein>
<dbReference type="AlphaFoldDB" id="A0A5M9QSF5"/>
<gene>
    <name evidence="1" type="ORF">F4V45_01280</name>
</gene>
<name>A0A5M9QSF5_9HELI</name>
<organism evidence="1 2">
    <name type="scientific">Helicobacter canis</name>
    <dbReference type="NCBI Taxonomy" id="29419"/>
    <lineage>
        <taxon>Bacteria</taxon>
        <taxon>Pseudomonadati</taxon>
        <taxon>Campylobacterota</taxon>
        <taxon>Epsilonproteobacteria</taxon>
        <taxon>Campylobacterales</taxon>
        <taxon>Helicobacteraceae</taxon>
        <taxon>Helicobacter</taxon>
    </lineage>
</organism>
<reference evidence="1 2" key="1">
    <citation type="submission" date="2019-09" db="EMBL/GenBank/DDBJ databases">
        <title>Draft genome sequence of various Type strains from the CCUG.</title>
        <authorList>
            <person name="Pineiro-Iglesias B."/>
            <person name="Tunovic T."/>
            <person name="Unosson C."/>
            <person name="Inganas E."/>
            <person name="Ohlen M."/>
            <person name="Cardew S."/>
            <person name="Jensie-Markopoulos S."/>
            <person name="Salva-Serra F."/>
            <person name="Jaen-Luchoro D."/>
            <person name="Karlsson R."/>
            <person name="Svensson-Stadler L."/>
            <person name="Chun J."/>
            <person name="Moore E."/>
        </authorList>
    </citation>
    <scope>NUCLEOTIDE SEQUENCE [LARGE SCALE GENOMIC DNA]</scope>
    <source>
        <strain evidence="1 2">CCUG 32756T</strain>
    </source>
</reference>
<dbReference type="RefSeq" id="WP_150336713.1">
    <property type="nucleotide sequence ID" value="NZ_JAERIX010000025.1"/>
</dbReference>
<sequence>MEKDFCVEIVDQCGRVFVTHPSIQAAKEYLAELPTIPNARESLKILGVEKLKIIIKLDNDVGVCVGYILLDPKITIETSWKCWEAIKPSPFSLLYGGGMYGGV</sequence>